<gene>
    <name evidence="2" type="ORF">ACFOYW_04050</name>
</gene>
<dbReference type="InterPro" id="IPR013901">
    <property type="entry name" value="Anthrone_oxy"/>
</dbReference>
<evidence type="ECO:0000256" key="1">
    <source>
        <dbReference type="SAM" id="Phobius"/>
    </source>
</evidence>
<keyword evidence="1" id="KW-0472">Membrane</keyword>
<evidence type="ECO:0000313" key="2">
    <source>
        <dbReference type="EMBL" id="MFC4242536.1"/>
    </source>
</evidence>
<feature type="transmembrane region" description="Helical" evidence="1">
    <location>
        <begin position="131"/>
        <end position="149"/>
    </location>
</feature>
<proteinExistence type="predicted"/>
<protein>
    <submittedName>
        <fullName evidence="2">Anthrone oxygenase family protein</fullName>
    </submittedName>
</protein>
<keyword evidence="1" id="KW-0812">Transmembrane</keyword>
<feature type="transmembrane region" description="Helical" evidence="1">
    <location>
        <begin position="80"/>
        <end position="100"/>
    </location>
</feature>
<dbReference type="Pfam" id="PF08592">
    <property type="entry name" value="Anthrone_oxy"/>
    <property type="match status" value="1"/>
</dbReference>
<reference evidence="3" key="1">
    <citation type="journal article" date="2019" name="Int. J. Syst. Evol. Microbiol.">
        <title>The Global Catalogue of Microorganisms (GCM) 10K type strain sequencing project: providing services to taxonomists for standard genome sequencing and annotation.</title>
        <authorList>
            <consortium name="The Broad Institute Genomics Platform"/>
            <consortium name="The Broad Institute Genome Sequencing Center for Infectious Disease"/>
            <person name="Wu L."/>
            <person name="Ma J."/>
        </authorList>
    </citation>
    <scope>NUCLEOTIDE SEQUENCE [LARGE SCALE GENOMIC DNA]</scope>
    <source>
        <strain evidence="3">CGMCC 1.10363</strain>
    </source>
</reference>
<dbReference type="Proteomes" id="UP001595900">
    <property type="component" value="Unassembled WGS sequence"/>
</dbReference>
<sequence length="150" mass="16155">METALAIVTAAIIGTMVGVESCVSFFLNPIVLRLPAGPSLEAQADGARVLGRAMPPWYIVSLVLTVALATVTWGTTAAQASVIAVILFLINLVMSLAVLVPINRRAMRWTAAEHPADWREQSQRWNRVNHVRVGLILAAFILVLVATTSL</sequence>
<dbReference type="EMBL" id="JBHSCN010000003">
    <property type="protein sequence ID" value="MFC4242536.1"/>
    <property type="molecule type" value="Genomic_DNA"/>
</dbReference>
<dbReference type="RefSeq" id="WP_390227400.1">
    <property type="nucleotide sequence ID" value="NZ_JBHSCN010000003.1"/>
</dbReference>
<keyword evidence="1" id="KW-1133">Transmembrane helix</keyword>
<feature type="transmembrane region" description="Helical" evidence="1">
    <location>
        <begin position="6"/>
        <end position="27"/>
    </location>
</feature>
<evidence type="ECO:0000313" key="3">
    <source>
        <dbReference type="Proteomes" id="UP001595900"/>
    </source>
</evidence>
<feature type="transmembrane region" description="Helical" evidence="1">
    <location>
        <begin position="57"/>
        <end position="74"/>
    </location>
</feature>
<organism evidence="2 3">
    <name type="scientific">Gryllotalpicola reticulitermitis</name>
    <dbReference type="NCBI Taxonomy" id="1184153"/>
    <lineage>
        <taxon>Bacteria</taxon>
        <taxon>Bacillati</taxon>
        <taxon>Actinomycetota</taxon>
        <taxon>Actinomycetes</taxon>
        <taxon>Micrococcales</taxon>
        <taxon>Microbacteriaceae</taxon>
        <taxon>Gryllotalpicola</taxon>
    </lineage>
</organism>
<keyword evidence="3" id="KW-1185">Reference proteome</keyword>
<accession>A0ABV8Q2N9</accession>
<comment type="caution">
    <text evidence="2">The sequence shown here is derived from an EMBL/GenBank/DDBJ whole genome shotgun (WGS) entry which is preliminary data.</text>
</comment>
<name>A0ABV8Q2N9_9MICO</name>